<dbReference type="PANTHER" id="PTHR36121:SF1">
    <property type="entry name" value="PROTEIN SXY"/>
    <property type="match status" value="1"/>
</dbReference>
<feature type="domain" description="TfoX N-terminal" evidence="1">
    <location>
        <begin position="13"/>
        <end position="100"/>
    </location>
</feature>
<dbReference type="OrthoDB" id="4225809at2"/>
<gene>
    <name evidence="3" type="ORF">GA0061080_100381</name>
</gene>
<dbReference type="Pfam" id="PF04993">
    <property type="entry name" value="TfoX_N"/>
    <property type="match status" value="1"/>
</dbReference>
<organism evidence="3 4">
    <name type="scientific">Gilliamella intestini</name>
    <dbReference type="NCBI Taxonomy" id="1798183"/>
    <lineage>
        <taxon>Bacteria</taxon>
        <taxon>Pseudomonadati</taxon>
        <taxon>Pseudomonadota</taxon>
        <taxon>Gammaproteobacteria</taxon>
        <taxon>Orbales</taxon>
        <taxon>Orbaceae</taxon>
        <taxon>Gilliamella</taxon>
    </lineage>
</organism>
<name>A0A1C3Z917_9GAMM</name>
<evidence type="ECO:0000313" key="4">
    <source>
        <dbReference type="Proteomes" id="UP000199698"/>
    </source>
</evidence>
<protein>
    <submittedName>
        <fullName evidence="3">Regulator of competence-specific genes</fullName>
    </submittedName>
</protein>
<dbReference type="InterPro" id="IPR026256">
    <property type="entry name" value="TfoX-like_gammaprotbact"/>
</dbReference>
<dbReference type="InterPro" id="IPR047525">
    <property type="entry name" value="TfoX-like"/>
</dbReference>
<dbReference type="GO" id="GO:0030420">
    <property type="term" value="P:establishment of competence for transformation"/>
    <property type="evidence" value="ECO:0007669"/>
    <property type="project" value="InterPro"/>
</dbReference>
<dbReference type="EMBL" id="FMBA01000003">
    <property type="protein sequence ID" value="SCB78917.1"/>
    <property type="molecule type" value="Genomic_DNA"/>
</dbReference>
<dbReference type="SUPFAM" id="SSF159894">
    <property type="entry name" value="YgaC/TfoX-N like"/>
    <property type="match status" value="1"/>
</dbReference>
<dbReference type="PANTHER" id="PTHR36121">
    <property type="entry name" value="PROTEIN SXY"/>
    <property type="match status" value="1"/>
</dbReference>
<dbReference type="Gene3D" id="1.10.150.20">
    <property type="entry name" value="5' to 3' exonuclease, C-terminal subdomain"/>
    <property type="match status" value="1"/>
</dbReference>
<dbReference type="Gene3D" id="3.30.1460.30">
    <property type="entry name" value="YgaC/TfoX-N like chaperone"/>
    <property type="match status" value="1"/>
</dbReference>
<dbReference type="RefSeq" id="WP_091119818.1">
    <property type="nucleotide sequence ID" value="NZ_FMBA01000003.1"/>
</dbReference>
<dbReference type="InterPro" id="IPR007077">
    <property type="entry name" value="TfoX_C"/>
</dbReference>
<sequence>MCSTFANQILIELSDLKDISIKTFFGGFSVNSKGTMFGWITKKDFYLRGHSDYRSFFIDLGMKPLSITTGMTTKLLDYYKVDEEIFKDKEKLLAMVKMVIEYTKKEKYEKSETESKRIKALPNMTLSLERLLCSVGIKDVETFEKTGYLHTFYKIKKKKKTISMNILFVLYSSLHRFHVATLSKEAKKEIELEYQCFLKQMNKNLHEE</sequence>
<dbReference type="Pfam" id="PF04994">
    <property type="entry name" value="TfoX_C"/>
    <property type="match status" value="1"/>
</dbReference>
<reference evidence="4" key="1">
    <citation type="submission" date="2016-08" db="EMBL/GenBank/DDBJ databases">
        <authorList>
            <person name="Varghese N."/>
            <person name="Submissions Spin"/>
        </authorList>
    </citation>
    <scope>NUCLEOTIDE SEQUENCE [LARGE SCALE GENOMIC DNA]</scope>
    <source>
        <strain evidence="4">R-53144</strain>
    </source>
</reference>
<dbReference type="Proteomes" id="UP000199698">
    <property type="component" value="Unassembled WGS sequence"/>
</dbReference>
<accession>A0A1C3Z917</accession>
<dbReference type="PIRSF" id="PIRSF028788">
    <property type="entry name" value="TfoX_Sxy"/>
    <property type="match status" value="1"/>
</dbReference>
<evidence type="ECO:0000313" key="3">
    <source>
        <dbReference type="EMBL" id="SCB78917.1"/>
    </source>
</evidence>
<proteinExistence type="predicted"/>
<evidence type="ECO:0000259" key="2">
    <source>
        <dbReference type="Pfam" id="PF04994"/>
    </source>
</evidence>
<dbReference type="AlphaFoldDB" id="A0A1C3Z917"/>
<feature type="domain" description="TfoX C-terminal" evidence="2">
    <location>
        <begin position="115"/>
        <end position="192"/>
    </location>
</feature>
<keyword evidence="4" id="KW-1185">Reference proteome</keyword>
<evidence type="ECO:0000259" key="1">
    <source>
        <dbReference type="Pfam" id="PF04993"/>
    </source>
</evidence>
<dbReference type="STRING" id="1798183.GA0061080_100381"/>
<dbReference type="InterPro" id="IPR007076">
    <property type="entry name" value="TfoX_N"/>
</dbReference>